<evidence type="ECO:0000313" key="17">
    <source>
        <dbReference type="Proteomes" id="UP001203284"/>
    </source>
</evidence>
<reference evidence="16 17" key="1">
    <citation type="submission" date="2022-04" db="EMBL/GenBank/DDBJ databases">
        <authorList>
            <person name="Grouzdev D.S."/>
            <person name="Pantiukh K.S."/>
            <person name="Krutkina M.S."/>
        </authorList>
    </citation>
    <scope>NUCLEOTIDE SEQUENCE [LARGE SCALE GENOMIC DNA]</scope>
    <source>
        <strain evidence="16 17">6x-1</strain>
    </source>
</reference>
<evidence type="ECO:0000256" key="4">
    <source>
        <dbReference type="ARBA" id="ARBA00022475"/>
    </source>
</evidence>
<keyword evidence="3" id="KW-0813">Transport</keyword>
<feature type="transmembrane region" description="Helical" evidence="14">
    <location>
        <begin position="59"/>
        <end position="77"/>
    </location>
</feature>
<evidence type="ECO:0000256" key="13">
    <source>
        <dbReference type="SAM" id="MobiDB-lite"/>
    </source>
</evidence>
<gene>
    <name evidence="16" type="ORF">MWN34_02810</name>
</gene>
<evidence type="ECO:0000256" key="2">
    <source>
        <dbReference type="ARBA" id="ARBA00004651"/>
    </source>
</evidence>
<dbReference type="InterPro" id="IPR016174">
    <property type="entry name" value="Di-haem_cyt_TM"/>
</dbReference>
<feature type="domain" description="Cytochrome b561 bacterial/Ni-hydrogenase" evidence="15">
    <location>
        <begin position="16"/>
        <end position="184"/>
    </location>
</feature>
<comment type="caution">
    <text evidence="16">The sequence shown here is derived from an EMBL/GenBank/DDBJ whole genome shotgun (WGS) entry which is preliminary data.</text>
</comment>
<evidence type="ECO:0000256" key="7">
    <source>
        <dbReference type="ARBA" id="ARBA00022723"/>
    </source>
</evidence>
<dbReference type="Gene3D" id="1.20.950.20">
    <property type="entry name" value="Transmembrane di-heme cytochromes, Chain C"/>
    <property type="match status" value="1"/>
</dbReference>
<feature type="transmembrane region" description="Helical" evidence="14">
    <location>
        <begin position="26"/>
        <end position="47"/>
    </location>
</feature>
<evidence type="ECO:0000256" key="6">
    <source>
        <dbReference type="ARBA" id="ARBA00022692"/>
    </source>
</evidence>
<keyword evidence="11 14" id="KW-0472">Membrane</keyword>
<dbReference type="InterPro" id="IPR052168">
    <property type="entry name" value="Cytochrome_b561_oxidase"/>
</dbReference>
<accession>A0ABT0D7A9</accession>
<dbReference type="Proteomes" id="UP001203284">
    <property type="component" value="Unassembled WGS sequence"/>
</dbReference>
<comment type="subcellular location">
    <subcellularLocation>
        <location evidence="2">Cell membrane</location>
        <topology evidence="2">Multi-pass membrane protein</topology>
    </subcellularLocation>
</comment>
<dbReference type="RefSeq" id="WP_247026275.1">
    <property type="nucleotide sequence ID" value="NZ_JALKCH010000002.1"/>
</dbReference>
<evidence type="ECO:0000256" key="9">
    <source>
        <dbReference type="ARBA" id="ARBA00022989"/>
    </source>
</evidence>
<dbReference type="PANTHER" id="PTHR30529">
    <property type="entry name" value="CYTOCHROME B561"/>
    <property type="match status" value="1"/>
</dbReference>
<evidence type="ECO:0000256" key="12">
    <source>
        <dbReference type="ARBA" id="ARBA00037975"/>
    </source>
</evidence>
<evidence type="ECO:0000256" key="1">
    <source>
        <dbReference type="ARBA" id="ARBA00001970"/>
    </source>
</evidence>
<organism evidence="16 17">
    <name type="scientific">Ancylobacter crimeensis</name>
    <dbReference type="NCBI Taxonomy" id="2579147"/>
    <lineage>
        <taxon>Bacteria</taxon>
        <taxon>Pseudomonadati</taxon>
        <taxon>Pseudomonadota</taxon>
        <taxon>Alphaproteobacteria</taxon>
        <taxon>Hyphomicrobiales</taxon>
        <taxon>Xanthobacteraceae</taxon>
        <taxon>Ancylobacter</taxon>
    </lineage>
</organism>
<comment type="cofactor">
    <cofactor evidence="1">
        <name>heme b</name>
        <dbReference type="ChEBI" id="CHEBI:60344"/>
    </cofactor>
</comment>
<evidence type="ECO:0000256" key="5">
    <source>
        <dbReference type="ARBA" id="ARBA00022617"/>
    </source>
</evidence>
<keyword evidence="8" id="KW-0249">Electron transport</keyword>
<name>A0ABT0D7A9_9HYPH</name>
<keyword evidence="4" id="KW-1003">Cell membrane</keyword>
<evidence type="ECO:0000256" key="3">
    <source>
        <dbReference type="ARBA" id="ARBA00022448"/>
    </source>
</evidence>
<evidence type="ECO:0000256" key="14">
    <source>
        <dbReference type="SAM" id="Phobius"/>
    </source>
</evidence>
<dbReference type="InterPro" id="IPR011577">
    <property type="entry name" value="Cyt_b561_bac/Ni-Hgenase"/>
</dbReference>
<keyword evidence="10" id="KW-0408">Iron</keyword>
<feature type="transmembrane region" description="Helical" evidence="14">
    <location>
        <begin position="152"/>
        <end position="174"/>
    </location>
</feature>
<evidence type="ECO:0000256" key="8">
    <source>
        <dbReference type="ARBA" id="ARBA00022982"/>
    </source>
</evidence>
<keyword evidence="17" id="KW-1185">Reference proteome</keyword>
<keyword evidence="9 14" id="KW-1133">Transmembrane helix</keyword>
<dbReference type="EMBL" id="JALKCH010000002">
    <property type="protein sequence ID" value="MCK0195833.1"/>
    <property type="molecule type" value="Genomic_DNA"/>
</dbReference>
<keyword evidence="7" id="KW-0479">Metal-binding</keyword>
<evidence type="ECO:0000259" key="15">
    <source>
        <dbReference type="Pfam" id="PF01292"/>
    </source>
</evidence>
<keyword evidence="6 14" id="KW-0812">Transmembrane</keyword>
<dbReference type="Pfam" id="PF01292">
    <property type="entry name" value="Ni_hydr_CYTB"/>
    <property type="match status" value="1"/>
</dbReference>
<evidence type="ECO:0000256" key="10">
    <source>
        <dbReference type="ARBA" id="ARBA00023004"/>
    </source>
</evidence>
<evidence type="ECO:0000256" key="11">
    <source>
        <dbReference type="ARBA" id="ARBA00023136"/>
    </source>
</evidence>
<proteinExistence type="inferred from homology"/>
<protein>
    <submittedName>
        <fullName evidence="16">Cytochrome b</fullName>
    </submittedName>
</protein>
<sequence>MSDTLRDRSRAPRPARFSRLQRSLHWLMAVAVIAMLFIGVGMVSTVSPAYVPLLTTHRTLGIAILVLAVLRLAVRAARGTPPLPVDLPRPMKIAAKLSHVALYGLMIMMPLIGWAMVSSAGNPVLLLGGVQLPPILPANGAMHAALWKAHAALAFCFFALILLHLAAGLFHGLLRRDGVFESMAPVSSERRREAPVMSESATRSRRSDDSA</sequence>
<evidence type="ECO:0000313" key="16">
    <source>
        <dbReference type="EMBL" id="MCK0195833.1"/>
    </source>
</evidence>
<keyword evidence="5" id="KW-0349">Heme</keyword>
<feature type="transmembrane region" description="Helical" evidence="14">
    <location>
        <begin position="97"/>
        <end position="117"/>
    </location>
</feature>
<comment type="similarity">
    <text evidence="12">Belongs to the cytochrome b561 family.</text>
</comment>
<feature type="region of interest" description="Disordered" evidence="13">
    <location>
        <begin position="187"/>
        <end position="211"/>
    </location>
</feature>
<dbReference type="SUPFAM" id="SSF81342">
    <property type="entry name" value="Transmembrane di-heme cytochromes"/>
    <property type="match status" value="1"/>
</dbReference>
<dbReference type="PANTHER" id="PTHR30529:SF6">
    <property type="entry name" value="BLL0291 PROTEIN"/>
    <property type="match status" value="1"/>
</dbReference>